<dbReference type="VEuPathDB" id="FungiDB:SCHCODRAFT_02664157"/>
<evidence type="ECO:0008006" key="4">
    <source>
        <dbReference type="Google" id="ProtNLM"/>
    </source>
</evidence>
<keyword evidence="1" id="KW-1133">Transmembrane helix</keyword>
<feature type="transmembrane region" description="Helical" evidence="1">
    <location>
        <begin position="79"/>
        <end position="99"/>
    </location>
</feature>
<name>D8PZE5_SCHCM</name>
<dbReference type="KEGG" id="scm:SCHCO_02664157"/>
<organism evidence="3">
    <name type="scientific">Schizophyllum commune (strain H4-8 / FGSC 9210)</name>
    <name type="common">Split gill fungus</name>
    <dbReference type="NCBI Taxonomy" id="578458"/>
    <lineage>
        <taxon>Eukaryota</taxon>
        <taxon>Fungi</taxon>
        <taxon>Dikarya</taxon>
        <taxon>Basidiomycota</taxon>
        <taxon>Agaricomycotina</taxon>
        <taxon>Agaricomycetes</taxon>
        <taxon>Agaricomycetidae</taxon>
        <taxon>Agaricales</taxon>
        <taxon>Schizophyllaceae</taxon>
        <taxon>Schizophyllum</taxon>
    </lineage>
</organism>
<dbReference type="HOGENOM" id="CLU_053753_0_0_1"/>
<keyword evidence="1" id="KW-0472">Membrane</keyword>
<dbReference type="EMBL" id="GL377304">
    <property type="protein sequence ID" value="EFI98848.1"/>
    <property type="molecule type" value="Genomic_DNA"/>
</dbReference>
<dbReference type="OMA" id="WKEWKRG"/>
<dbReference type="eggNOG" id="ENOG502S4QJ">
    <property type="taxonomic scope" value="Eukaryota"/>
</dbReference>
<dbReference type="InParanoid" id="D8PZE5"/>
<proteinExistence type="predicted"/>
<sequence>MSSATTPKIIEDSASSAGPVEMVTVPALGPEWGKEEMRNMTKKARRERKYESRHDKWVAWKRGERGMCGKWFNRKMTAWVMFVLIIIIALVLAFCIPRVPAVSWANNKQYLVNVTDGDLADTEPEFSRVPANFSFAAAANLQMNTQDNFLSVHFSKIKAKVYDSETNEVVAKGETGSMTLPAKQYPNVQIPLLFEYSGSNDTDTTWLNWYDGCKNKAASVGGERPALKFKVVLDMHITGLPKSYGGAVTANDAECPFELSQNAA</sequence>
<gene>
    <name evidence="2" type="ORF">SCHCODRAFT_52866</name>
</gene>
<dbReference type="RefSeq" id="XP_003033751.1">
    <property type="nucleotide sequence ID" value="XM_003033705.1"/>
</dbReference>
<dbReference type="GeneID" id="9585376"/>
<evidence type="ECO:0000313" key="3">
    <source>
        <dbReference type="Proteomes" id="UP000007431"/>
    </source>
</evidence>
<evidence type="ECO:0000256" key="1">
    <source>
        <dbReference type="SAM" id="Phobius"/>
    </source>
</evidence>
<dbReference type="AlphaFoldDB" id="D8PZE5"/>
<protein>
    <recommendedName>
        <fullName evidence="4">Late embryogenesis abundant protein LEA-2 subgroup domain-containing protein</fullName>
    </recommendedName>
</protein>
<dbReference type="OrthoDB" id="5582002at2759"/>
<dbReference type="Proteomes" id="UP000007431">
    <property type="component" value="Unassembled WGS sequence"/>
</dbReference>
<accession>D8PZE5</accession>
<dbReference type="STRING" id="578458.D8PZE5"/>
<keyword evidence="3" id="KW-1185">Reference proteome</keyword>
<keyword evidence="1" id="KW-0812">Transmembrane</keyword>
<reference evidence="2 3" key="1">
    <citation type="journal article" date="2010" name="Nat. Biotechnol.">
        <title>Genome sequence of the model mushroom Schizophyllum commune.</title>
        <authorList>
            <person name="Ohm R.A."/>
            <person name="de Jong J.F."/>
            <person name="Lugones L.G."/>
            <person name="Aerts A."/>
            <person name="Kothe E."/>
            <person name="Stajich J.E."/>
            <person name="de Vries R.P."/>
            <person name="Record E."/>
            <person name="Levasseur A."/>
            <person name="Baker S.E."/>
            <person name="Bartholomew K.A."/>
            <person name="Coutinho P.M."/>
            <person name="Erdmann S."/>
            <person name="Fowler T.J."/>
            <person name="Gathman A.C."/>
            <person name="Lombard V."/>
            <person name="Henrissat B."/>
            <person name="Knabe N."/>
            <person name="Kuees U."/>
            <person name="Lilly W.W."/>
            <person name="Lindquist E."/>
            <person name="Lucas S."/>
            <person name="Magnuson J.K."/>
            <person name="Piumi F."/>
            <person name="Raudaskoski M."/>
            <person name="Salamov A."/>
            <person name="Schmutz J."/>
            <person name="Schwarze F.W.M.R."/>
            <person name="vanKuyk P.A."/>
            <person name="Horton J.S."/>
            <person name="Grigoriev I.V."/>
            <person name="Woesten H.A.B."/>
        </authorList>
    </citation>
    <scope>NUCLEOTIDE SEQUENCE [LARGE SCALE GENOMIC DNA]</scope>
    <source>
        <strain evidence="3">H4-8 / FGSC 9210</strain>
    </source>
</reference>
<evidence type="ECO:0000313" key="2">
    <source>
        <dbReference type="EMBL" id="EFI98848.1"/>
    </source>
</evidence>